<dbReference type="RefSeq" id="WP_179491330.1">
    <property type="nucleotide sequence ID" value="NZ_JACCBV010000001.1"/>
</dbReference>
<keyword evidence="1" id="KW-0812">Transmembrane</keyword>
<evidence type="ECO:0000259" key="2">
    <source>
        <dbReference type="Pfam" id="PF01882"/>
    </source>
</evidence>
<sequence>MYLTFRAPLLVAAGVVPVVLLSLAGVDAWLATAAWVALSAILVLADAAAAPDPRAIRVERRGARRTLLGQHVTTELVVANAGSRTVRARVRDAWQPTAGAPADRPRVVLPPGERRRIAVPLLPRRRGELVSDFVVIRSEGPLRLAGRQARIASRGAIRVLPPFTARRHLPSRLARLRELDGNTSVQVRGQGTEFDSLREYVRGDDVRSIDWRATARATTTMLRTWRPERDRHVVIVVDTGRTAAARVGDGVRLDAAMEAALLLAALATRAGDHTHLLMFDRVTRARVTRVDGPALLPAMVDAMAGVEPQLIDTDWDAAFAEMRTLTSRPSLVVLLTAQDAPEAARGFLGSLPALTRRAHVLVGTVSDSPEALPADREVRPDAADVYRAAAVERAARDAARVAAAVARAGAEAISAGPDDLPPKVADRYLALKAAGRL</sequence>
<keyword evidence="4" id="KW-1185">Reference proteome</keyword>
<keyword evidence="1" id="KW-0472">Membrane</keyword>
<organism evidence="3 4">
    <name type="scientific">Microbacterium immunditiarum</name>
    <dbReference type="NCBI Taxonomy" id="337480"/>
    <lineage>
        <taxon>Bacteria</taxon>
        <taxon>Bacillati</taxon>
        <taxon>Actinomycetota</taxon>
        <taxon>Actinomycetes</taxon>
        <taxon>Micrococcales</taxon>
        <taxon>Microbacteriaceae</taxon>
        <taxon>Microbacterium</taxon>
    </lineage>
</organism>
<evidence type="ECO:0000313" key="3">
    <source>
        <dbReference type="EMBL" id="NYE20992.1"/>
    </source>
</evidence>
<name>A0A7Y9KIW0_9MICO</name>
<dbReference type="Pfam" id="PF01882">
    <property type="entry name" value="DUF58"/>
    <property type="match status" value="1"/>
</dbReference>
<feature type="transmembrane region" description="Helical" evidence="1">
    <location>
        <begin position="7"/>
        <end position="26"/>
    </location>
</feature>
<gene>
    <name evidence="3" type="ORF">BJ991_003020</name>
</gene>
<feature type="domain" description="DUF58" evidence="2">
    <location>
        <begin position="197"/>
        <end position="401"/>
    </location>
</feature>
<keyword evidence="1" id="KW-1133">Transmembrane helix</keyword>
<dbReference type="PANTHER" id="PTHR33608:SF3">
    <property type="entry name" value="SLR2013 PROTEIN"/>
    <property type="match status" value="1"/>
</dbReference>
<dbReference type="AlphaFoldDB" id="A0A7Y9KIW0"/>
<evidence type="ECO:0000313" key="4">
    <source>
        <dbReference type="Proteomes" id="UP000576969"/>
    </source>
</evidence>
<evidence type="ECO:0000256" key="1">
    <source>
        <dbReference type="SAM" id="Phobius"/>
    </source>
</evidence>
<dbReference type="PANTHER" id="PTHR33608">
    <property type="entry name" value="BLL2464 PROTEIN"/>
    <property type="match status" value="1"/>
</dbReference>
<protein>
    <submittedName>
        <fullName evidence="3">Uncharacterized protein (DUF58 family)</fullName>
    </submittedName>
</protein>
<accession>A0A7Y9KIW0</accession>
<comment type="caution">
    <text evidence="3">The sequence shown here is derived from an EMBL/GenBank/DDBJ whole genome shotgun (WGS) entry which is preliminary data.</text>
</comment>
<dbReference type="Proteomes" id="UP000576969">
    <property type="component" value="Unassembled WGS sequence"/>
</dbReference>
<dbReference type="InterPro" id="IPR002881">
    <property type="entry name" value="DUF58"/>
</dbReference>
<dbReference type="EMBL" id="JACCBV010000001">
    <property type="protein sequence ID" value="NYE20992.1"/>
    <property type="molecule type" value="Genomic_DNA"/>
</dbReference>
<proteinExistence type="predicted"/>
<reference evidence="3 4" key="1">
    <citation type="submission" date="2020-07" db="EMBL/GenBank/DDBJ databases">
        <title>Sequencing the genomes of 1000 actinobacteria strains.</title>
        <authorList>
            <person name="Klenk H.-P."/>
        </authorList>
    </citation>
    <scope>NUCLEOTIDE SEQUENCE [LARGE SCALE GENOMIC DNA]</scope>
    <source>
        <strain evidence="3 4">DSM 24662</strain>
    </source>
</reference>